<evidence type="ECO:0000313" key="2">
    <source>
        <dbReference type="Proteomes" id="UP000694660"/>
    </source>
</evidence>
<dbReference type="Gene3D" id="2.30.110.50">
    <property type="match status" value="1"/>
</dbReference>
<proteinExistence type="predicted"/>
<dbReference type="AlphaFoldDB" id="A0A944DT77"/>
<gene>
    <name evidence="1" type="ORF">I8J34_22840</name>
</gene>
<evidence type="ECO:0000313" key="1">
    <source>
        <dbReference type="EMBL" id="MBT0964024.1"/>
    </source>
</evidence>
<name>A0A944DT77_DENI1</name>
<dbReference type="SUPFAM" id="SSF69279">
    <property type="entry name" value="Phage tail proteins"/>
    <property type="match status" value="1"/>
</dbReference>
<protein>
    <submittedName>
        <fullName evidence="1">Phage late control D family protein</fullName>
    </submittedName>
</protein>
<dbReference type="Gene3D" id="3.55.50.10">
    <property type="entry name" value="Baseplate protein-like domains"/>
    <property type="match status" value="1"/>
</dbReference>
<comment type="caution">
    <text evidence="1">The sequence shown here is derived from an EMBL/GenBank/DDBJ whole genome shotgun (WGS) entry which is preliminary data.</text>
</comment>
<dbReference type="Proteomes" id="UP000694660">
    <property type="component" value="Unassembled WGS sequence"/>
</dbReference>
<organism evidence="1 2">
    <name type="scientific">Denitromonas iodatirespirans</name>
    <dbReference type="NCBI Taxonomy" id="2795389"/>
    <lineage>
        <taxon>Bacteria</taxon>
        <taxon>Pseudomonadati</taxon>
        <taxon>Pseudomonadota</taxon>
        <taxon>Betaproteobacteria</taxon>
        <taxon>Rhodocyclales</taxon>
        <taxon>Zoogloeaceae</taxon>
        <taxon>Denitromonas</taxon>
    </lineage>
</organism>
<dbReference type="Pfam" id="PF05954">
    <property type="entry name" value="Phage_GPD"/>
    <property type="match status" value="1"/>
</dbReference>
<keyword evidence="2" id="KW-1185">Reference proteome</keyword>
<sequence>MFTSDTRLFALTWRDAPFDLPVEAWWGTEALSAGFELVVDLLSPDAFIELKALLGQTVTLHSTLSDGSRAGRSALVRAALKLGADGGFCRYRLTLVPWTWLLSRGRHNRVFQDKTVIEIVETVFSSYREQAAWQWSAEVTGFLSDARIRSYTVQYHESDYAFVSRLLAEEGIGWCIEEDEAAPAGHRMRLFADSLRWPEDRL</sequence>
<dbReference type="RefSeq" id="WP_214363949.1">
    <property type="nucleotide sequence ID" value="NZ_JAEKFT010000048.1"/>
</dbReference>
<feature type="non-terminal residue" evidence="1">
    <location>
        <position position="202"/>
    </location>
</feature>
<accession>A0A944DT77</accession>
<reference evidence="2" key="1">
    <citation type="journal article" date="2022" name="ISME J.">
        <title>Genetic and phylogenetic analysis of dissimilatory iodate-reducing bacteria identifies potential niches across the world's oceans.</title>
        <authorList>
            <person name="Reyes-Umana V."/>
            <person name="Henning Z."/>
            <person name="Lee K."/>
            <person name="Barnum T.P."/>
            <person name="Coates J.D."/>
        </authorList>
    </citation>
    <scope>NUCLEOTIDE SEQUENCE [LARGE SCALE GENOMIC DNA]</scope>
    <source>
        <strain evidence="2">IR12</strain>
    </source>
</reference>
<dbReference type="EMBL" id="JAEKFT010000048">
    <property type="protein sequence ID" value="MBT0964024.1"/>
    <property type="molecule type" value="Genomic_DNA"/>
</dbReference>